<accession>A0A074N4K0</accession>
<organism evidence="1 2">
    <name type="scientific">Erythrobacter litoralis</name>
    <dbReference type="NCBI Taxonomy" id="39960"/>
    <lineage>
        <taxon>Bacteria</taxon>
        <taxon>Pseudomonadati</taxon>
        <taxon>Pseudomonadota</taxon>
        <taxon>Alphaproteobacteria</taxon>
        <taxon>Sphingomonadales</taxon>
        <taxon>Erythrobacteraceae</taxon>
        <taxon>Erythrobacter/Porphyrobacter group</taxon>
        <taxon>Erythrobacter</taxon>
    </lineage>
</organism>
<keyword evidence="2" id="KW-1185">Reference proteome</keyword>
<evidence type="ECO:0000313" key="2">
    <source>
        <dbReference type="Proteomes" id="UP000027866"/>
    </source>
</evidence>
<comment type="caution">
    <text evidence="1">The sequence shown here is derived from an EMBL/GenBank/DDBJ whole genome shotgun (WGS) entry which is preliminary data.</text>
</comment>
<proteinExistence type="predicted"/>
<dbReference type="AlphaFoldDB" id="A0A074N4K0"/>
<dbReference type="EMBL" id="JMIX01000002">
    <property type="protein sequence ID" value="KEO99093.1"/>
    <property type="molecule type" value="Genomic_DNA"/>
</dbReference>
<name>A0A074N4K0_9SPHN</name>
<evidence type="ECO:0000313" key="1">
    <source>
        <dbReference type="EMBL" id="KEO99093.1"/>
    </source>
</evidence>
<dbReference type="Proteomes" id="UP000027866">
    <property type="component" value="Unassembled WGS sequence"/>
</dbReference>
<gene>
    <name evidence="1" type="ORF">EH32_04530</name>
</gene>
<sequence length="172" mass="18838">MAACWISQEPILNDSNASDIPFEGTFASGDNPQEVATISKGAGMAYEIGADGRSESFYFMEVSPEWFVFQFSDPVKEEKEIRYGSEEGQKGKRKPTGISGYQFIRWRDGRIETIEPVCTKEVAAVEGVKGDEKVCSFETFEQLKGSAKIFAAAVDAGEIQAKVDKVLVSVAN</sequence>
<reference evidence="1 2" key="1">
    <citation type="submission" date="2014-04" db="EMBL/GenBank/DDBJ databases">
        <title>A comprehensive comparison of genomes of Erythrobacter spp. Strains.</title>
        <authorList>
            <person name="Zheng Q."/>
        </authorList>
    </citation>
    <scope>NUCLEOTIDE SEQUENCE [LARGE SCALE GENOMIC DNA]</scope>
    <source>
        <strain evidence="1 2">DSM 8509</strain>
    </source>
</reference>
<protein>
    <submittedName>
        <fullName evidence="1">Uncharacterized protein</fullName>
    </submittedName>
</protein>